<keyword evidence="1" id="KW-0812">Transmembrane</keyword>
<comment type="caution">
    <text evidence="2">The sequence shown here is derived from an EMBL/GenBank/DDBJ whole genome shotgun (WGS) entry which is preliminary data.</text>
</comment>
<dbReference type="Pfam" id="PF04307">
    <property type="entry name" value="YdjM"/>
    <property type="match status" value="1"/>
</dbReference>
<feature type="transmembrane region" description="Helical" evidence="1">
    <location>
        <begin position="128"/>
        <end position="145"/>
    </location>
</feature>
<keyword evidence="1" id="KW-0472">Membrane</keyword>
<reference evidence="2 3" key="1">
    <citation type="submission" date="2019-06" db="EMBL/GenBank/DDBJ databases">
        <title>Desulfobotulus mexicanus sp. nov., a novel sulfate-reducing bacterium isolated from the sediment of an alkaline crater lake in Mexico.</title>
        <authorList>
            <person name="Hirschler-Rea A."/>
        </authorList>
    </citation>
    <scope>NUCLEOTIDE SEQUENCE [LARGE SCALE GENOMIC DNA]</scope>
    <source>
        <strain evidence="2 3">PAR22N</strain>
    </source>
</reference>
<evidence type="ECO:0000313" key="3">
    <source>
        <dbReference type="Proteomes" id="UP000321899"/>
    </source>
</evidence>
<keyword evidence="3" id="KW-1185">Reference proteome</keyword>
<dbReference type="EMBL" id="VDMB01000032">
    <property type="protein sequence ID" value="TYT73393.1"/>
    <property type="molecule type" value="Genomic_DNA"/>
</dbReference>
<organism evidence="2 3">
    <name type="scientific">Desulfobotulus mexicanus</name>
    <dbReference type="NCBI Taxonomy" id="2586642"/>
    <lineage>
        <taxon>Bacteria</taxon>
        <taxon>Pseudomonadati</taxon>
        <taxon>Thermodesulfobacteriota</taxon>
        <taxon>Desulfobacteria</taxon>
        <taxon>Desulfobacterales</taxon>
        <taxon>Desulfobacteraceae</taxon>
        <taxon>Desulfobotulus</taxon>
    </lineage>
</organism>
<dbReference type="AlphaFoldDB" id="A0A5S5MCF2"/>
<dbReference type="Proteomes" id="UP000321899">
    <property type="component" value="Unassembled WGS sequence"/>
</dbReference>
<feature type="transmembrane region" description="Helical" evidence="1">
    <location>
        <begin position="32"/>
        <end position="48"/>
    </location>
</feature>
<evidence type="ECO:0000313" key="2">
    <source>
        <dbReference type="EMBL" id="TYT73393.1"/>
    </source>
</evidence>
<accession>A0A5S5MCF2</accession>
<dbReference type="OrthoDB" id="5471444at2"/>
<dbReference type="InterPro" id="IPR007404">
    <property type="entry name" value="YdjM-like"/>
</dbReference>
<proteinExistence type="predicted"/>
<gene>
    <name evidence="2" type="ORF">FIM25_15420</name>
</gene>
<keyword evidence="1" id="KW-1133">Transmembrane helix</keyword>
<feature type="transmembrane region" description="Helical" evidence="1">
    <location>
        <begin position="60"/>
        <end position="90"/>
    </location>
</feature>
<feature type="transmembrane region" description="Helical" evidence="1">
    <location>
        <begin position="6"/>
        <end position="25"/>
    </location>
</feature>
<name>A0A5S5MCF2_9BACT</name>
<dbReference type="RefSeq" id="WP_139450753.1">
    <property type="nucleotide sequence ID" value="NZ_VDMB01000032.1"/>
</dbReference>
<feature type="transmembrane region" description="Helical" evidence="1">
    <location>
        <begin position="102"/>
        <end position="122"/>
    </location>
</feature>
<sequence>MPGYRAHLGFGFTLGLICLAGLFFWGMYRPPIETMAILLGLCLVGSLTPDVDTDSKGQNLVYSLLILFDLFLIFKGEYKWAAILGFCAMLPAIGHHRGWTHTWWAMLLIPLPILAAPVYLFHQPWQQVLPYYLAFVLGFFSHLLLDRQFF</sequence>
<protein>
    <recommendedName>
        <fullName evidence="4">Metal-dependent hydrolase</fullName>
    </recommendedName>
</protein>
<evidence type="ECO:0000256" key="1">
    <source>
        <dbReference type="SAM" id="Phobius"/>
    </source>
</evidence>
<evidence type="ECO:0008006" key="4">
    <source>
        <dbReference type="Google" id="ProtNLM"/>
    </source>
</evidence>